<keyword evidence="3" id="KW-1185">Reference proteome</keyword>
<dbReference type="Pfam" id="PF07484">
    <property type="entry name" value="Collar"/>
    <property type="match status" value="1"/>
</dbReference>
<dbReference type="InterPro" id="IPR011083">
    <property type="entry name" value="Phage_tail_collar_dom"/>
</dbReference>
<dbReference type="RefSeq" id="WP_188795824.1">
    <property type="nucleotide sequence ID" value="NZ_BMIZ01000001.1"/>
</dbReference>
<reference evidence="2 3" key="1">
    <citation type="submission" date="2020-10" db="EMBL/GenBank/DDBJ databases">
        <title>Phylogeny of dyella-like bacteria.</title>
        <authorList>
            <person name="Fu J."/>
        </authorList>
    </citation>
    <scope>NUCLEOTIDE SEQUENCE [LARGE SCALE GENOMIC DNA]</scope>
    <source>
        <strain evidence="2 3">DHOB09</strain>
    </source>
</reference>
<name>A0ABX7GUQ0_9GAMM</name>
<dbReference type="InterPro" id="IPR037053">
    <property type="entry name" value="Phage_tail_collar_dom_sf"/>
</dbReference>
<feature type="domain" description="Phage tail collar" evidence="1">
    <location>
        <begin position="7"/>
        <end position="65"/>
    </location>
</feature>
<evidence type="ECO:0000313" key="3">
    <source>
        <dbReference type="Proteomes" id="UP000663181"/>
    </source>
</evidence>
<gene>
    <name evidence="2" type="ORF">ISN74_20210</name>
</gene>
<dbReference type="Gene3D" id="3.90.1340.10">
    <property type="entry name" value="Phage tail collar domain"/>
    <property type="match status" value="1"/>
</dbReference>
<dbReference type="EMBL" id="CP064030">
    <property type="protein sequence ID" value="QRN53688.1"/>
    <property type="molecule type" value="Genomic_DNA"/>
</dbReference>
<evidence type="ECO:0000313" key="2">
    <source>
        <dbReference type="EMBL" id="QRN53688.1"/>
    </source>
</evidence>
<proteinExistence type="predicted"/>
<evidence type="ECO:0000259" key="1">
    <source>
        <dbReference type="Pfam" id="PF07484"/>
    </source>
</evidence>
<protein>
    <submittedName>
        <fullName evidence="2">Phage tail protein</fullName>
    </submittedName>
</protein>
<sequence>MATPYVGEIRLFTYANGRIPVGWLACDGSLQSINAYQTLFMLIGTTYGGDGQTGFCMPDLRGRIPLHQGQGQGLSVRVRGQTGGFETVTLTTPNLPQHTHSYWATTAAASKNVPSNTLELASLNNDEMYTTVVTPSLPALVLAPQSVGVTGGSLPHDNTMPTLPLTFCIAYAGIYPPQS</sequence>
<accession>A0ABX7GUQ0</accession>
<dbReference type="SUPFAM" id="SSF88874">
    <property type="entry name" value="Receptor-binding domain of short tail fibre protein gp12"/>
    <property type="match status" value="1"/>
</dbReference>
<organism evidence="2 3">
    <name type="scientific">Dyella caseinilytica</name>
    <dbReference type="NCBI Taxonomy" id="1849581"/>
    <lineage>
        <taxon>Bacteria</taxon>
        <taxon>Pseudomonadati</taxon>
        <taxon>Pseudomonadota</taxon>
        <taxon>Gammaproteobacteria</taxon>
        <taxon>Lysobacterales</taxon>
        <taxon>Rhodanobacteraceae</taxon>
        <taxon>Dyella</taxon>
    </lineage>
</organism>
<dbReference type="Proteomes" id="UP000663181">
    <property type="component" value="Chromosome"/>
</dbReference>